<dbReference type="AlphaFoldDB" id="A0A2K9BM35"/>
<sequence length="187" mass="20664">MGFRVNRRISLGKNVRVNIGKRGVSTSVKMGPVTFNSSGRKTIRVAKGVSYTINPKTKRSTSTQRRSTTGGKQHASYDPPSASSMPRQPRPKTLKQLEFQYKAYSALLWVMYALTAFTILMCFFGPVMLVFAVPCTLMSIGFTRLKATLRKQLEERRSDDASPVAADADGITTDESSSKNTANERSI</sequence>
<dbReference type="RefSeq" id="WP_157826258.1">
    <property type="nucleotide sequence ID" value="NZ_CP021558.1"/>
</dbReference>
<evidence type="ECO:0000313" key="3">
    <source>
        <dbReference type="EMBL" id="AUE03590.1"/>
    </source>
</evidence>
<feature type="compositionally biased region" description="Low complexity" evidence="1">
    <location>
        <begin position="60"/>
        <end position="72"/>
    </location>
</feature>
<dbReference type="EMBL" id="CP021558">
    <property type="protein sequence ID" value="AUE03590.1"/>
    <property type="molecule type" value="Genomic_DNA"/>
</dbReference>
<evidence type="ECO:0000256" key="2">
    <source>
        <dbReference type="SAM" id="Phobius"/>
    </source>
</evidence>
<organism evidence="3 4">
    <name type="scientific">Bifidobacterium breve</name>
    <dbReference type="NCBI Taxonomy" id="1685"/>
    <lineage>
        <taxon>Bacteria</taxon>
        <taxon>Bacillati</taxon>
        <taxon>Actinomycetota</taxon>
        <taxon>Actinomycetes</taxon>
        <taxon>Bifidobacteriales</taxon>
        <taxon>Bifidobacteriaceae</taxon>
        <taxon>Bifidobacterium</taxon>
    </lineage>
</organism>
<dbReference type="InterPro" id="IPR025330">
    <property type="entry name" value="DUF4236"/>
</dbReference>
<keyword evidence="2" id="KW-0812">Transmembrane</keyword>
<feature type="compositionally biased region" description="Polar residues" evidence="1">
    <location>
        <begin position="173"/>
        <end position="187"/>
    </location>
</feature>
<reference evidence="3 4" key="1">
    <citation type="submission" date="2017-05" db="EMBL/GenBank/DDBJ databases">
        <title>Comparative genomics and methylome analysis of the gut commensal Bifidobacterium breve.</title>
        <authorList>
            <person name="Bottacini F."/>
            <person name="Morrissey R."/>
            <person name="Roberts R.J."/>
            <person name="James K."/>
            <person name="van Breen J."/>
            <person name="Egan M."/>
            <person name="Lambert J."/>
            <person name="van Limpt K."/>
            <person name="Stanton C."/>
            <person name="Knol J."/>
            <person name="O' Connell Motherway M."/>
            <person name="van Sinderen D."/>
        </authorList>
    </citation>
    <scope>NUCLEOTIDE SEQUENCE [LARGE SCALE GENOMIC DNA]</scope>
    <source>
        <strain evidence="3 4">215W447a</strain>
    </source>
</reference>
<evidence type="ECO:0000256" key="1">
    <source>
        <dbReference type="SAM" id="MobiDB-lite"/>
    </source>
</evidence>
<proteinExistence type="predicted"/>
<gene>
    <name evidence="3" type="ORF">BB215W447A_1582</name>
</gene>
<dbReference type="Proteomes" id="UP000232491">
    <property type="component" value="Chromosome"/>
</dbReference>
<feature type="region of interest" description="Disordered" evidence="1">
    <location>
        <begin position="153"/>
        <end position="187"/>
    </location>
</feature>
<keyword evidence="2" id="KW-0472">Membrane</keyword>
<dbReference type="Pfam" id="PF14020">
    <property type="entry name" value="DUF4236"/>
    <property type="match status" value="1"/>
</dbReference>
<accession>A0A2K9BM35</accession>
<feature type="region of interest" description="Disordered" evidence="1">
    <location>
        <begin position="55"/>
        <end position="90"/>
    </location>
</feature>
<feature type="transmembrane region" description="Helical" evidence="2">
    <location>
        <begin position="101"/>
        <end position="121"/>
    </location>
</feature>
<name>A0A2K9BM35_BIFBR</name>
<keyword evidence="2" id="KW-1133">Transmembrane helix</keyword>
<evidence type="ECO:0000313" key="4">
    <source>
        <dbReference type="Proteomes" id="UP000232491"/>
    </source>
</evidence>
<protein>
    <submittedName>
        <fullName evidence="3">Uncharacterized protein</fullName>
    </submittedName>
</protein>